<organism evidence="9 10">
    <name type="scientific">Nocardioides aromaticivorans</name>
    <dbReference type="NCBI Taxonomy" id="200618"/>
    <lineage>
        <taxon>Bacteria</taxon>
        <taxon>Bacillati</taxon>
        <taxon>Actinomycetota</taxon>
        <taxon>Actinomycetes</taxon>
        <taxon>Propionibacteriales</taxon>
        <taxon>Nocardioidaceae</taxon>
        <taxon>Nocardioides</taxon>
    </lineage>
</organism>
<dbReference type="GO" id="GO:0005886">
    <property type="term" value="C:plasma membrane"/>
    <property type="evidence" value="ECO:0007669"/>
    <property type="project" value="UniProtKB-SubCell"/>
</dbReference>
<feature type="transmembrane region" description="Helical" evidence="7">
    <location>
        <begin position="331"/>
        <end position="358"/>
    </location>
</feature>
<dbReference type="Pfam" id="PF02687">
    <property type="entry name" value="FtsX"/>
    <property type="match status" value="2"/>
</dbReference>
<feature type="transmembrane region" description="Helical" evidence="7">
    <location>
        <begin position="423"/>
        <end position="444"/>
    </location>
</feature>
<evidence type="ECO:0000256" key="6">
    <source>
        <dbReference type="ARBA" id="ARBA00038076"/>
    </source>
</evidence>
<evidence type="ECO:0000256" key="5">
    <source>
        <dbReference type="ARBA" id="ARBA00023136"/>
    </source>
</evidence>
<evidence type="ECO:0000256" key="4">
    <source>
        <dbReference type="ARBA" id="ARBA00022989"/>
    </source>
</evidence>
<dbReference type="PANTHER" id="PTHR30572:SF4">
    <property type="entry name" value="ABC TRANSPORTER PERMEASE YTRF"/>
    <property type="match status" value="1"/>
</dbReference>
<evidence type="ECO:0000256" key="2">
    <source>
        <dbReference type="ARBA" id="ARBA00022475"/>
    </source>
</evidence>
<dbReference type="Proteomes" id="UP000562045">
    <property type="component" value="Unassembled WGS sequence"/>
</dbReference>
<feature type="transmembrane region" description="Helical" evidence="7">
    <location>
        <begin position="809"/>
        <end position="832"/>
    </location>
</feature>
<dbReference type="PANTHER" id="PTHR30572">
    <property type="entry name" value="MEMBRANE COMPONENT OF TRANSPORTER-RELATED"/>
    <property type="match status" value="1"/>
</dbReference>
<dbReference type="InterPro" id="IPR003838">
    <property type="entry name" value="ABC3_permease_C"/>
</dbReference>
<name>A0A7Y9ZJK4_9ACTN</name>
<feature type="transmembrane region" description="Helical" evidence="7">
    <location>
        <begin position="506"/>
        <end position="526"/>
    </location>
</feature>
<dbReference type="InterPro" id="IPR050250">
    <property type="entry name" value="Macrolide_Exporter_MacB"/>
</dbReference>
<proteinExistence type="inferred from homology"/>
<keyword evidence="5 7" id="KW-0472">Membrane</keyword>
<feature type="domain" description="ABC3 transporter permease C-terminal" evidence="8">
    <location>
        <begin position="287"/>
        <end position="405"/>
    </location>
</feature>
<dbReference type="EMBL" id="JACBZM010000001">
    <property type="protein sequence ID" value="NYI45130.1"/>
    <property type="molecule type" value="Genomic_DNA"/>
</dbReference>
<protein>
    <submittedName>
        <fullName evidence="9">Putative ABC transport system permease protein</fullName>
    </submittedName>
</protein>
<gene>
    <name evidence="9" type="ORF">BJ993_002210</name>
</gene>
<dbReference type="GO" id="GO:0022857">
    <property type="term" value="F:transmembrane transporter activity"/>
    <property type="evidence" value="ECO:0007669"/>
    <property type="project" value="TreeGrafter"/>
</dbReference>
<feature type="domain" description="ABC3 transporter permease C-terminal" evidence="8">
    <location>
        <begin position="766"/>
        <end position="876"/>
    </location>
</feature>
<feature type="transmembrane region" description="Helical" evidence="7">
    <location>
        <begin position="852"/>
        <end position="876"/>
    </location>
</feature>
<comment type="similarity">
    <text evidence="6">Belongs to the ABC-4 integral membrane protein family.</text>
</comment>
<feature type="transmembrane region" description="Helical" evidence="7">
    <location>
        <begin position="378"/>
        <end position="402"/>
    </location>
</feature>
<accession>A0A7Y9ZJK4</accession>
<dbReference type="AlphaFoldDB" id="A0A7Y9ZJK4"/>
<feature type="transmembrane region" description="Helical" evidence="7">
    <location>
        <begin position="279"/>
        <end position="300"/>
    </location>
</feature>
<keyword evidence="2" id="KW-1003">Cell membrane</keyword>
<comment type="caution">
    <text evidence="9">The sequence shown here is derived from an EMBL/GenBank/DDBJ whole genome shotgun (WGS) entry which is preliminary data.</text>
</comment>
<evidence type="ECO:0000256" key="7">
    <source>
        <dbReference type="SAM" id="Phobius"/>
    </source>
</evidence>
<evidence type="ECO:0000256" key="1">
    <source>
        <dbReference type="ARBA" id="ARBA00004651"/>
    </source>
</evidence>
<dbReference type="RefSeq" id="WP_179648830.1">
    <property type="nucleotide sequence ID" value="NZ_JACBZM010000001.1"/>
</dbReference>
<reference evidence="9 10" key="1">
    <citation type="submission" date="2020-07" db="EMBL/GenBank/DDBJ databases">
        <title>Sequencing the genomes of 1000 actinobacteria strains.</title>
        <authorList>
            <person name="Klenk H.-P."/>
        </authorList>
    </citation>
    <scope>NUCLEOTIDE SEQUENCE [LARGE SCALE GENOMIC DNA]</scope>
    <source>
        <strain evidence="9 10">DSM 15131</strain>
    </source>
</reference>
<feature type="transmembrane region" description="Helical" evidence="7">
    <location>
        <begin position="766"/>
        <end position="788"/>
    </location>
</feature>
<keyword evidence="3 7" id="KW-0812">Transmembrane</keyword>
<evidence type="ECO:0000313" key="10">
    <source>
        <dbReference type="Proteomes" id="UP000562045"/>
    </source>
</evidence>
<comment type="subcellular location">
    <subcellularLocation>
        <location evidence="1">Cell membrane</location>
        <topology evidence="1">Multi-pass membrane protein</topology>
    </subcellularLocation>
</comment>
<evidence type="ECO:0000256" key="3">
    <source>
        <dbReference type="ARBA" id="ARBA00022692"/>
    </source>
</evidence>
<keyword evidence="4 7" id="KW-1133">Transmembrane helix</keyword>
<evidence type="ECO:0000259" key="8">
    <source>
        <dbReference type="Pfam" id="PF02687"/>
    </source>
</evidence>
<feature type="transmembrane region" description="Helical" evidence="7">
    <location>
        <begin position="26"/>
        <end position="47"/>
    </location>
</feature>
<feature type="transmembrane region" description="Helical" evidence="7">
    <location>
        <begin position="456"/>
        <end position="485"/>
    </location>
</feature>
<evidence type="ECO:0000313" key="9">
    <source>
        <dbReference type="EMBL" id="NYI45130.1"/>
    </source>
</evidence>
<sequence length="887" mass="90821">MGTTSGGWRVALRLARREAWRRKGQTALMLVLICLPVVAVTAAAIVWRTQDVSSVEGIDRRIGAADVMVEATVSSRIAQSFDPEQASGWFGDTLDEPVGLDEVLAVLGPDRHAIPFGRDSVEFRTEKGLGSLETLDTDLADPLADGLVDPVEGKYPPGPGEVVVNQAVVDRGPGIGDTLTVVRKTPEGEETVDLEIVGIAENAWNTGTDFAAGSPGAFGTSPDPTRRWLVGGGPVDWDQVRALNDIGAMATSRAVLQDPPPDSALPPEMQHLDESVDQLTITILALVVVMVLLEVVLLAGPAFAVRAKAQAHALALVGAAGGTPRQARRTVLASGVVIGTVGGVLGVVLGVATGALAVPVFQSFDSSRFGPFDVPWPLLAVVAAFGFLSAVLAAVVPAASASKQDVVAVLAGRRGEGRPSVRSPILGLVLLGGGIAGAVAGAGASTGAGANDLGAVLIAGSALVSVVGMILVVPVAVALVARLAARLPLALRFAARDAARHRTRTVPAVAAVGATVAGVVALGIAVSSQEAANAASYHPQLPDGYGSLALSPDTDLDAVRSVLARSVRADQVVEVQGVETSTEGSEVEIEFSQGGEPLSLSYWSTLGSPYAVSSEVPDYIELPAAERRRADAVLADGGLVLLHDDQSTDDGIATPVLDGDHLTVDVRRWTYPDGEEGQAEDVAKSDAPAVVIPTGRAAPSVALFSPRLVKQLHLTTAVVGVLVRGPISGEAQKDITEAMAALPDGPYFYVERGYQPDEAVRIIQGVLAALGGILMLGGTLTATFLALSDARPDLATMAAVGARPRTRRGVAAAYALVVGSIGALLGAPVGFIPGIAISHPLTEGSGVASLDVPWLLIAVVVVGLPLLTAAAVGACARGRLPLTARID</sequence>